<dbReference type="InParanoid" id="F2UQC8"/>
<dbReference type="Proteomes" id="UP000007799">
    <property type="component" value="Unassembled WGS sequence"/>
</dbReference>
<evidence type="ECO:0000256" key="4">
    <source>
        <dbReference type="ARBA" id="ARBA00022989"/>
    </source>
</evidence>
<keyword evidence="10" id="KW-1185">Reference proteome</keyword>
<accession>F2UQC8</accession>
<dbReference type="STRING" id="946362.F2UQC8"/>
<dbReference type="InterPro" id="IPR045888">
    <property type="entry name" value="Erv"/>
</dbReference>
<keyword evidence="5 6" id="KW-0472">Membrane</keyword>
<reference evidence="9" key="1">
    <citation type="submission" date="2009-08" db="EMBL/GenBank/DDBJ databases">
        <title>Annotation of Salpingoeca rosetta.</title>
        <authorList>
            <consortium name="The Broad Institute Genome Sequencing Platform"/>
            <person name="Russ C."/>
            <person name="Cuomo C."/>
            <person name="Burger G."/>
            <person name="Gray M.W."/>
            <person name="Holland P.W.H."/>
            <person name="King N."/>
            <person name="Lang F.B.F."/>
            <person name="Roger A.J."/>
            <person name="Ruiz-Trillo I."/>
            <person name="Young S.K."/>
            <person name="Zeng Q."/>
            <person name="Gargeya S."/>
            <person name="Alvarado L."/>
            <person name="Berlin A."/>
            <person name="Chapman S.B."/>
            <person name="Chen Z."/>
            <person name="Freedman E."/>
            <person name="Gellesch M."/>
            <person name="Goldberg J."/>
            <person name="Griggs A."/>
            <person name="Gujja S."/>
            <person name="Heilman E."/>
            <person name="Heiman D."/>
            <person name="Howarth C."/>
            <person name="Mehta T."/>
            <person name="Neiman D."/>
            <person name="Pearson M."/>
            <person name="Roberts A."/>
            <person name="Saif S."/>
            <person name="Shea T."/>
            <person name="Shenoy N."/>
            <person name="Sisk P."/>
            <person name="Stolte C."/>
            <person name="Sykes S."/>
            <person name="White J."/>
            <person name="Yandava C."/>
            <person name="Haas B."/>
            <person name="Nusbaum C."/>
            <person name="Birren B."/>
        </authorList>
    </citation>
    <scope>NUCLEOTIDE SEQUENCE [LARGE SCALE GENOMIC DNA]</scope>
    <source>
        <strain evidence="9">ATCC 50818</strain>
    </source>
</reference>
<dbReference type="RefSeq" id="XP_004988745.1">
    <property type="nucleotide sequence ID" value="XM_004988688.1"/>
</dbReference>
<keyword evidence="4 6" id="KW-1133">Transmembrane helix</keyword>
<dbReference type="AlphaFoldDB" id="F2UQC8"/>
<evidence type="ECO:0000256" key="2">
    <source>
        <dbReference type="ARBA" id="ARBA00005648"/>
    </source>
</evidence>
<dbReference type="OMA" id="QRHEGCR"/>
<evidence type="ECO:0000256" key="6">
    <source>
        <dbReference type="SAM" id="Phobius"/>
    </source>
</evidence>
<dbReference type="Pfam" id="PF07970">
    <property type="entry name" value="COPIIcoated_ERV"/>
    <property type="match status" value="1"/>
</dbReference>
<dbReference type="Pfam" id="PF13850">
    <property type="entry name" value="ERGIC_N"/>
    <property type="match status" value="1"/>
</dbReference>
<dbReference type="GO" id="GO:0030134">
    <property type="term" value="C:COPII-coated ER to Golgi transport vesicle"/>
    <property type="evidence" value="ECO:0007669"/>
    <property type="project" value="TreeGrafter"/>
</dbReference>
<dbReference type="GO" id="GO:0000139">
    <property type="term" value="C:Golgi membrane"/>
    <property type="evidence" value="ECO:0007669"/>
    <property type="project" value="TreeGrafter"/>
</dbReference>
<dbReference type="eggNOG" id="KOG2667">
    <property type="taxonomic scope" value="Eukaryota"/>
</dbReference>
<evidence type="ECO:0000256" key="5">
    <source>
        <dbReference type="ARBA" id="ARBA00023136"/>
    </source>
</evidence>
<dbReference type="GO" id="GO:0005789">
    <property type="term" value="C:endoplasmic reticulum membrane"/>
    <property type="evidence" value="ECO:0007669"/>
    <property type="project" value="TreeGrafter"/>
</dbReference>
<dbReference type="GO" id="GO:0006890">
    <property type="term" value="P:retrograde vesicle-mediated transport, Golgi to endoplasmic reticulum"/>
    <property type="evidence" value="ECO:0007669"/>
    <property type="project" value="TreeGrafter"/>
</dbReference>
<dbReference type="GeneID" id="16069283"/>
<dbReference type="FunCoup" id="F2UQC8">
    <property type="interactions" value="1127"/>
</dbReference>
<evidence type="ECO:0000313" key="10">
    <source>
        <dbReference type="Proteomes" id="UP000007799"/>
    </source>
</evidence>
<feature type="domain" description="Endoplasmic reticulum vesicle transporter N-terminal" evidence="8">
    <location>
        <begin position="10"/>
        <end position="99"/>
    </location>
</feature>
<dbReference type="PANTHER" id="PTHR10984:SF25">
    <property type="entry name" value="ENDOPLASMIC RETICULUM-GOLGI INTERMEDIATE COMPARTMENT PROTEIN 3"/>
    <property type="match status" value="1"/>
</dbReference>
<dbReference type="InterPro" id="IPR039542">
    <property type="entry name" value="Erv_N"/>
</dbReference>
<feature type="transmembrane region" description="Helical" evidence="6">
    <location>
        <begin position="354"/>
        <end position="380"/>
    </location>
</feature>
<gene>
    <name evidence="9" type="ORF">PTSG_10781</name>
</gene>
<evidence type="ECO:0000259" key="8">
    <source>
        <dbReference type="Pfam" id="PF13850"/>
    </source>
</evidence>
<feature type="domain" description="Endoplasmic reticulum vesicle transporter C-terminal" evidence="7">
    <location>
        <begin position="154"/>
        <end position="376"/>
    </location>
</feature>
<organism evidence="10">
    <name type="scientific">Salpingoeca rosetta (strain ATCC 50818 / BSB-021)</name>
    <dbReference type="NCBI Taxonomy" id="946362"/>
    <lineage>
        <taxon>Eukaryota</taxon>
        <taxon>Choanoflagellata</taxon>
        <taxon>Craspedida</taxon>
        <taxon>Salpingoecidae</taxon>
        <taxon>Salpingoeca</taxon>
    </lineage>
</organism>
<feature type="transmembrane region" description="Helical" evidence="6">
    <location>
        <begin position="28"/>
        <end position="53"/>
    </location>
</feature>
<evidence type="ECO:0000259" key="7">
    <source>
        <dbReference type="Pfam" id="PF07970"/>
    </source>
</evidence>
<proteinExistence type="inferred from homology"/>
<keyword evidence="3 6" id="KW-0812">Transmembrane</keyword>
<dbReference type="EMBL" id="GL832988">
    <property type="protein sequence ID" value="EGD79796.1"/>
    <property type="molecule type" value="Genomic_DNA"/>
</dbReference>
<comment type="subcellular location">
    <subcellularLocation>
        <location evidence="1">Membrane</location>
        <topology evidence="1">Multi-pass membrane protein</topology>
    </subcellularLocation>
</comment>
<dbReference type="GO" id="GO:0006888">
    <property type="term" value="P:endoplasmic reticulum to Golgi vesicle-mediated transport"/>
    <property type="evidence" value="ECO:0007669"/>
    <property type="project" value="TreeGrafter"/>
</dbReference>
<evidence type="ECO:0000313" key="9">
    <source>
        <dbReference type="EMBL" id="EGD79796.1"/>
    </source>
</evidence>
<dbReference type="OrthoDB" id="270930at2759"/>
<protein>
    <submittedName>
        <fullName evidence="9">Intermediate compartment protein 3</fullName>
    </submittedName>
</protein>
<dbReference type="InterPro" id="IPR012936">
    <property type="entry name" value="Erv_C"/>
</dbReference>
<comment type="similarity">
    <text evidence="2">Belongs to the ERGIC family.</text>
</comment>
<name>F2UQC8_SALR5</name>
<evidence type="ECO:0000256" key="1">
    <source>
        <dbReference type="ARBA" id="ARBA00004141"/>
    </source>
</evidence>
<dbReference type="KEGG" id="sre:PTSG_10781"/>
<sequence length="396" mass="44618">MAGGDVWSKLRNLDAYPKTLEDFRVKTFSGAAISIVAILLIVVLFTSELVYYLSTEVEPELFVDTSRDEKMRINVDVTFHKMACAFLHLDIMDVSGENELDVEHDIFKQRLTETGTPIYEEPEEVDDLGDESDSAVGALKMMKEGLDPNRCESCYGAESEQNKCCNTCEAVREAYRRKGWALTDIQGIEQCEREGWTEKLKAQAKEGCRIYGHLEVNKVAGNFHIAPGKSFQQHSIHFHDLNSFGREALGKFNMSHTINHLSFGIEYPGVVNPLDGHSETADKLGATMYQYYVKIVPTRYRKARGQELNTNQYSVTMHQRHIDHKAGQTGLPGMFVMFEISPILVQLSERTHSFFHFLTGVLAIIGGIFSVAGMIDSFVYHGLRSLKKKQELGKLG</sequence>
<dbReference type="PANTHER" id="PTHR10984">
    <property type="entry name" value="ENDOPLASMIC RETICULUM-GOLGI INTERMEDIATE COMPARTMENT PROTEIN"/>
    <property type="match status" value="1"/>
</dbReference>
<evidence type="ECO:0000256" key="3">
    <source>
        <dbReference type="ARBA" id="ARBA00022692"/>
    </source>
</evidence>